<dbReference type="NCBIfam" id="TIGR04256">
    <property type="entry name" value="GxxExxY"/>
    <property type="match status" value="1"/>
</dbReference>
<keyword evidence="2" id="KW-1185">Reference proteome</keyword>
<gene>
    <name evidence="1" type="ORF">LVJ94_11655</name>
</gene>
<dbReference type="EMBL" id="CP089983">
    <property type="protein sequence ID" value="WXB07885.1"/>
    <property type="molecule type" value="Genomic_DNA"/>
</dbReference>
<reference evidence="1" key="1">
    <citation type="submission" date="2021-12" db="EMBL/GenBank/DDBJ databases">
        <title>Discovery of the Pendulisporaceae a myxobacterial family with distinct sporulation behavior and unique specialized metabolism.</title>
        <authorList>
            <person name="Garcia R."/>
            <person name="Popoff A."/>
            <person name="Bader C.D."/>
            <person name="Loehr J."/>
            <person name="Walesch S."/>
            <person name="Walt C."/>
            <person name="Boldt J."/>
            <person name="Bunk B."/>
            <person name="Haeckl F.J.F.P.J."/>
            <person name="Gunesch A.P."/>
            <person name="Birkelbach J."/>
            <person name="Nuebel U."/>
            <person name="Pietschmann T."/>
            <person name="Bach T."/>
            <person name="Mueller R."/>
        </authorList>
    </citation>
    <scope>NUCLEOTIDE SEQUENCE</scope>
    <source>
        <strain evidence="1">MSr11367</strain>
    </source>
</reference>
<dbReference type="Pfam" id="PF13366">
    <property type="entry name" value="PDDEXK_3"/>
    <property type="match status" value="1"/>
</dbReference>
<proteinExistence type="predicted"/>
<protein>
    <submittedName>
        <fullName evidence="1">GxxExxY protein</fullName>
    </submittedName>
</protein>
<dbReference type="RefSeq" id="WP_394837553.1">
    <property type="nucleotide sequence ID" value="NZ_CP089929.1"/>
</dbReference>
<name>A0ABZ2LBY3_9BACT</name>
<evidence type="ECO:0000313" key="2">
    <source>
        <dbReference type="Proteomes" id="UP001374803"/>
    </source>
</evidence>
<sequence>MIEQEDGKTGSFCDCSEAVIGACIEVHRHLGPGLLESAYEHCVAHELHGLGLRVERQRPLPLEYKGTKLECGYRLDLVVEDSLIVEIKCVDQLLPIHKAQLLTYLRLSALPTGLLVNFRETVLKDGLRRIALSPTFPSSCESLQAVIVSEGIGA</sequence>
<evidence type="ECO:0000313" key="1">
    <source>
        <dbReference type="EMBL" id="WXB07885.1"/>
    </source>
</evidence>
<accession>A0ABZ2LBY3</accession>
<dbReference type="InterPro" id="IPR026350">
    <property type="entry name" value="GxxExxY"/>
</dbReference>
<dbReference type="Proteomes" id="UP001374803">
    <property type="component" value="Chromosome"/>
</dbReference>
<organism evidence="1 2">
    <name type="scientific">Pendulispora rubella</name>
    <dbReference type="NCBI Taxonomy" id="2741070"/>
    <lineage>
        <taxon>Bacteria</taxon>
        <taxon>Pseudomonadati</taxon>
        <taxon>Myxococcota</taxon>
        <taxon>Myxococcia</taxon>
        <taxon>Myxococcales</taxon>
        <taxon>Sorangiineae</taxon>
        <taxon>Pendulisporaceae</taxon>
        <taxon>Pendulispora</taxon>
    </lineage>
</organism>